<keyword evidence="3" id="KW-1185">Reference proteome</keyword>
<dbReference type="EMBL" id="JAJVCN010000001">
    <property type="protein sequence ID" value="MCE7003649.1"/>
    <property type="molecule type" value="Genomic_DNA"/>
</dbReference>
<evidence type="ECO:0000313" key="2">
    <source>
        <dbReference type="EMBL" id="MCE7003649.1"/>
    </source>
</evidence>
<feature type="transmembrane region" description="Helical" evidence="1">
    <location>
        <begin position="107"/>
        <end position="131"/>
    </location>
</feature>
<dbReference type="RefSeq" id="WP_233725223.1">
    <property type="nucleotide sequence ID" value="NZ_JAJVCN010000001.1"/>
</dbReference>
<organism evidence="2 3">
    <name type="scientific">Kibdelosporangium philippinense</name>
    <dbReference type="NCBI Taxonomy" id="211113"/>
    <lineage>
        <taxon>Bacteria</taxon>
        <taxon>Bacillati</taxon>
        <taxon>Actinomycetota</taxon>
        <taxon>Actinomycetes</taxon>
        <taxon>Pseudonocardiales</taxon>
        <taxon>Pseudonocardiaceae</taxon>
        <taxon>Kibdelosporangium</taxon>
    </lineage>
</organism>
<evidence type="ECO:0008006" key="4">
    <source>
        <dbReference type="Google" id="ProtNLM"/>
    </source>
</evidence>
<gene>
    <name evidence="2" type="ORF">LWC34_12550</name>
</gene>
<feature type="transmembrane region" description="Helical" evidence="1">
    <location>
        <begin position="20"/>
        <end position="40"/>
    </location>
</feature>
<keyword evidence="1" id="KW-0472">Membrane</keyword>
<name>A0ABS8Z6Z1_9PSEU</name>
<protein>
    <recommendedName>
        <fullName evidence="4">DUF4064 domain-containing protein</fullName>
    </recommendedName>
</protein>
<evidence type="ECO:0000313" key="3">
    <source>
        <dbReference type="Proteomes" id="UP001521150"/>
    </source>
</evidence>
<proteinExistence type="predicted"/>
<dbReference type="Proteomes" id="UP001521150">
    <property type="component" value="Unassembled WGS sequence"/>
</dbReference>
<evidence type="ECO:0000256" key="1">
    <source>
        <dbReference type="SAM" id="Phobius"/>
    </source>
</evidence>
<reference evidence="2 3" key="1">
    <citation type="submission" date="2021-12" db="EMBL/GenBank/DDBJ databases">
        <title>Genome sequence of Kibdelosporangium philippinense ATCC 49844.</title>
        <authorList>
            <person name="Fedorov E.A."/>
            <person name="Omeragic M."/>
            <person name="Shalygina K.F."/>
            <person name="Maclea K.S."/>
        </authorList>
    </citation>
    <scope>NUCLEOTIDE SEQUENCE [LARGE SCALE GENOMIC DNA]</scope>
    <source>
        <strain evidence="2 3">ATCC 49844</strain>
    </source>
</reference>
<keyword evidence="1" id="KW-1133">Transmembrane helix</keyword>
<feature type="transmembrane region" description="Helical" evidence="1">
    <location>
        <begin position="60"/>
        <end position="86"/>
    </location>
</feature>
<sequence>MSQTPPTPATECSSLGRSALILSMIAAAVFGLLAGCGAGLRGFRLGEPVHLSEAFTALAWISTTLAPALAWTFVGLAVLVGGIALITRGIRSGPRPIESILKAVLAIALYALAPVVLLSIGPFAVWLVLWLETGFGTCVPPTCEAVPAVP</sequence>
<keyword evidence="1" id="KW-0812">Transmembrane</keyword>
<accession>A0ABS8Z6Z1</accession>
<comment type="caution">
    <text evidence="2">The sequence shown here is derived from an EMBL/GenBank/DDBJ whole genome shotgun (WGS) entry which is preliminary data.</text>
</comment>